<dbReference type="EMBL" id="CP095049">
    <property type="protein sequence ID" value="UOQ53087.1"/>
    <property type="molecule type" value="Genomic_DNA"/>
</dbReference>
<dbReference type="Proteomes" id="UP000831785">
    <property type="component" value="Chromosome"/>
</dbReference>
<sequence length="75" mass="8170">MHLTATPATNRVNGAELRFLREAVAATTTECRRAAIQAIVVYAHLHFNMDLTGEAAFLLAEMDADTSQPRLSALN</sequence>
<organism evidence="1 2">
    <name type="scientific">Hymenobacter cellulosivorans</name>
    <dbReference type="NCBI Taxonomy" id="2932249"/>
    <lineage>
        <taxon>Bacteria</taxon>
        <taxon>Pseudomonadati</taxon>
        <taxon>Bacteroidota</taxon>
        <taxon>Cytophagia</taxon>
        <taxon>Cytophagales</taxon>
        <taxon>Hymenobacteraceae</taxon>
        <taxon>Hymenobacter</taxon>
    </lineage>
</organism>
<gene>
    <name evidence="1" type="ORF">MUN80_25535</name>
</gene>
<evidence type="ECO:0000313" key="1">
    <source>
        <dbReference type="EMBL" id="UOQ53087.1"/>
    </source>
</evidence>
<dbReference type="RefSeq" id="WP_244717842.1">
    <property type="nucleotide sequence ID" value="NZ_CP095049.1"/>
</dbReference>
<name>A0ABY4FAN9_9BACT</name>
<evidence type="ECO:0000313" key="2">
    <source>
        <dbReference type="Proteomes" id="UP000831785"/>
    </source>
</evidence>
<accession>A0ABY4FAN9</accession>
<reference evidence="1 2" key="1">
    <citation type="submission" date="2022-04" db="EMBL/GenBank/DDBJ databases">
        <title>Hymenobacter sp. isolated from the air.</title>
        <authorList>
            <person name="Won M."/>
            <person name="Lee C.-M."/>
            <person name="Woen H.-Y."/>
            <person name="Kwon S.-W."/>
        </authorList>
    </citation>
    <scope>NUCLEOTIDE SEQUENCE [LARGE SCALE GENOMIC DNA]</scope>
    <source>
        <strain evidence="2">5116 S-27</strain>
    </source>
</reference>
<protein>
    <submittedName>
        <fullName evidence="1">Uncharacterized protein</fullName>
    </submittedName>
</protein>
<proteinExistence type="predicted"/>
<keyword evidence="2" id="KW-1185">Reference proteome</keyword>